<gene>
    <name evidence="1" type="ORF">MC7420_4201</name>
</gene>
<evidence type="ECO:0000313" key="1">
    <source>
        <dbReference type="EMBL" id="EDX74216.1"/>
    </source>
</evidence>
<protein>
    <submittedName>
        <fullName evidence="1">Uncharacterized protein</fullName>
    </submittedName>
</protein>
<evidence type="ECO:0000313" key="2">
    <source>
        <dbReference type="Proteomes" id="UP000003835"/>
    </source>
</evidence>
<name>B4VUY8_9CYAN</name>
<reference evidence="1 2" key="1">
    <citation type="submission" date="2008-07" db="EMBL/GenBank/DDBJ databases">
        <authorList>
            <person name="Tandeau de Marsac N."/>
            <person name="Ferriera S."/>
            <person name="Johnson J."/>
            <person name="Kravitz S."/>
            <person name="Beeson K."/>
            <person name="Sutton G."/>
            <person name="Rogers Y.-H."/>
            <person name="Friedman R."/>
            <person name="Frazier M."/>
            <person name="Venter J.C."/>
        </authorList>
    </citation>
    <scope>NUCLEOTIDE SEQUENCE [LARGE SCALE GENOMIC DNA]</scope>
    <source>
        <strain evidence="1 2">PCC 7420</strain>
    </source>
</reference>
<sequence>MVCRGGFHDYLFGCTRDVTKPAPTQGSRFPQDLRKTSIRSGVTQLKWCNRLGT</sequence>
<proteinExistence type="predicted"/>
<dbReference type="HOGENOM" id="CLU_3060432_0_0_3"/>
<keyword evidence="2" id="KW-1185">Reference proteome</keyword>
<dbReference type="EMBL" id="DS989854">
    <property type="protein sequence ID" value="EDX74216.1"/>
    <property type="molecule type" value="Genomic_DNA"/>
</dbReference>
<accession>B4VUY8</accession>
<dbReference type="Proteomes" id="UP000003835">
    <property type="component" value="Unassembled WGS sequence"/>
</dbReference>
<dbReference type="AlphaFoldDB" id="B4VUY8"/>
<organism evidence="1 2">
    <name type="scientific">Coleofasciculus chthonoplastes PCC 7420</name>
    <dbReference type="NCBI Taxonomy" id="118168"/>
    <lineage>
        <taxon>Bacteria</taxon>
        <taxon>Bacillati</taxon>
        <taxon>Cyanobacteriota</taxon>
        <taxon>Cyanophyceae</taxon>
        <taxon>Coleofasciculales</taxon>
        <taxon>Coleofasciculaceae</taxon>
        <taxon>Coleofasciculus</taxon>
    </lineage>
</organism>